<dbReference type="Pfam" id="PF01370">
    <property type="entry name" value="Epimerase"/>
    <property type="match status" value="1"/>
</dbReference>
<evidence type="ECO:0000313" key="2">
    <source>
        <dbReference type="EMBL" id="ATB35630.1"/>
    </source>
</evidence>
<reference evidence="2 3" key="1">
    <citation type="submission" date="2017-06" db="EMBL/GenBank/DDBJ databases">
        <title>Sequencing and comparative analysis of myxobacterial genomes.</title>
        <authorList>
            <person name="Rupp O."/>
            <person name="Goesmann A."/>
            <person name="Sogaard-Andersen L."/>
        </authorList>
    </citation>
    <scope>NUCLEOTIDE SEQUENCE [LARGE SCALE GENOMIC DNA]</scope>
    <source>
        <strain evidence="2 3">DSM 52655</strain>
    </source>
</reference>
<accession>A0A250IWI8</accession>
<organism evidence="2 3">
    <name type="scientific">Cystobacter fuscus</name>
    <dbReference type="NCBI Taxonomy" id="43"/>
    <lineage>
        <taxon>Bacteria</taxon>
        <taxon>Pseudomonadati</taxon>
        <taxon>Myxococcota</taxon>
        <taxon>Myxococcia</taxon>
        <taxon>Myxococcales</taxon>
        <taxon>Cystobacterineae</taxon>
        <taxon>Archangiaceae</taxon>
        <taxon>Cystobacter</taxon>
    </lineage>
</organism>
<dbReference type="Proteomes" id="UP000217257">
    <property type="component" value="Chromosome"/>
</dbReference>
<feature type="domain" description="NAD-dependent epimerase/dehydratase" evidence="1">
    <location>
        <begin position="3"/>
        <end position="83"/>
    </location>
</feature>
<dbReference type="GO" id="GO:0004029">
    <property type="term" value="F:aldehyde dehydrogenase (NAD+) activity"/>
    <property type="evidence" value="ECO:0007669"/>
    <property type="project" value="TreeGrafter"/>
</dbReference>
<dbReference type="PANTHER" id="PTHR48079">
    <property type="entry name" value="PROTEIN YEEZ"/>
    <property type="match status" value="1"/>
</dbReference>
<evidence type="ECO:0000313" key="3">
    <source>
        <dbReference type="Proteomes" id="UP000217257"/>
    </source>
</evidence>
<dbReference type="AlphaFoldDB" id="A0A250IWI8"/>
<dbReference type="SUPFAM" id="SSF51735">
    <property type="entry name" value="NAD(P)-binding Rossmann-fold domains"/>
    <property type="match status" value="1"/>
</dbReference>
<gene>
    <name evidence="2" type="ORF">CYFUS_001044</name>
</gene>
<dbReference type="RefSeq" id="WP_095984226.1">
    <property type="nucleotide sequence ID" value="NZ_CP022098.1"/>
</dbReference>
<sequence>MRVFVTGASGHIGSAVVPELLAAGHKVVALARSDTSAAALASAGAEVRRGTLDDLDALREAAAAADGVIHLAFKHDVAFTGDYAGAAAADLRAIEAVGAALEGSGKPFVSTGGTLPLAFGVRGRIGTEDDVLEGGARVDSENAVIALGQRGVRSSVIRLAPTVHSSLDLHGFIPSLIAMARKNGFAAYVGEGSNRWPALHTLDAARLYRLALEAAPAGSRLHGVVDEGVPFRHIAEAIGRGLGLPATSISADDANKHLGFLATFAQLDNPTSSARTRELLRWQPTHPGLLADLAERHYFEPSPSSGNAAA</sequence>
<proteinExistence type="predicted"/>
<dbReference type="Gene3D" id="3.40.50.720">
    <property type="entry name" value="NAD(P)-binding Rossmann-like Domain"/>
    <property type="match status" value="1"/>
</dbReference>
<dbReference type="EMBL" id="CP022098">
    <property type="protein sequence ID" value="ATB35630.1"/>
    <property type="molecule type" value="Genomic_DNA"/>
</dbReference>
<dbReference type="InterPro" id="IPR036291">
    <property type="entry name" value="NAD(P)-bd_dom_sf"/>
</dbReference>
<protein>
    <submittedName>
        <fullName evidence="2">NAD-dependent epimerase</fullName>
    </submittedName>
</protein>
<dbReference type="GO" id="GO:0005737">
    <property type="term" value="C:cytoplasm"/>
    <property type="evidence" value="ECO:0007669"/>
    <property type="project" value="TreeGrafter"/>
</dbReference>
<dbReference type="InterPro" id="IPR001509">
    <property type="entry name" value="Epimerase_deHydtase"/>
</dbReference>
<name>A0A250IWI8_9BACT</name>
<dbReference type="InterPro" id="IPR051783">
    <property type="entry name" value="NAD(P)-dependent_oxidoreduct"/>
</dbReference>
<dbReference type="CDD" id="cd05262">
    <property type="entry name" value="SDR_a7"/>
    <property type="match status" value="1"/>
</dbReference>
<dbReference type="KEGG" id="cfus:CYFUS_001044"/>
<evidence type="ECO:0000259" key="1">
    <source>
        <dbReference type="Pfam" id="PF01370"/>
    </source>
</evidence>
<dbReference type="PANTHER" id="PTHR48079:SF6">
    <property type="entry name" value="NAD(P)-BINDING DOMAIN-CONTAINING PROTEIN-RELATED"/>
    <property type="match status" value="1"/>
</dbReference>